<dbReference type="Proteomes" id="UP000037035">
    <property type="component" value="Unassembled WGS sequence"/>
</dbReference>
<proteinExistence type="predicted"/>
<reference evidence="1 2" key="1">
    <citation type="submission" date="2015-08" db="EMBL/GenBank/DDBJ databases">
        <title>Next Generation Sequencing and Analysis of the Genome of Puccinia sorghi L Schw, the Causal Agent of Maize Common Rust.</title>
        <authorList>
            <person name="Rochi L."/>
            <person name="Burguener G."/>
            <person name="Darino M."/>
            <person name="Turjanski A."/>
            <person name="Kreff E."/>
            <person name="Dieguez M.J."/>
            <person name="Sacco F."/>
        </authorList>
    </citation>
    <scope>NUCLEOTIDE SEQUENCE [LARGE SCALE GENOMIC DNA]</scope>
    <source>
        <strain evidence="1 2">RO10H11247</strain>
    </source>
</reference>
<evidence type="ECO:0000313" key="1">
    <source>
        <dbReference type="EMBL" id="KNZ61752.1"/>
    </source>
</evidence>
<organism evidence="1 2">
    <name type="scientific">Puccinia sorghi</name>
    <dbReference type="NCBI Taxonomy" id="27349"/>
    <lineage>
        <taxon>Eukaryota</taxon>
        <taxon>Fungi</taxon>
        <taxon>Dikarya</taxon>
        <taxon>Basidiomycota</taxon>
        <taxon>Pucciniomycotina</taxon>
        <taxon>Pucciniomycetes</taxon>
        <taxon>Pucciniales</taxon>
        <taxon>Pucciniaceae</taxon>
        <taxon>Puccinia</taxon>
    </lineage>
</organism>
<dbReference type="AlphaFoldDB" id="A0A0L6VMD6"/>
<dbReference type="VEuPathDB" id="FungiDB:VP01_13620g2"/>
<dbReference type="EMBL" id="LAVV01004022">
    <property type="protein sequence ID" value="KNZ61752.1"/>
    <property type="molecule type" value="Genomic_DNA"/>
</dbReference>
<protein>
    <submittedName>
        <fullName evidence="1">Uncharacterized protein</fullName>
    </submittedName>
</protein>
<evidence type="ECO:0000313" key="2">
    <source>
        <dbReference type="Proteomes" id="UP000037035"/>
    </source>
</evidence>
<accession>A0A0L6VMD6</accession>
<comment type="caution">
    <text evidence="1">The sequence shown here is derived from an EMBL/GenBank/DDBJ whole genome shotgun (WGS) entry which is preliminary data.</text>
</comment>
<name>A0A0L6VMD6_9BASI</name>
<gene>
    <name evidence="1" type="ORF">VP01_13620g2</name>
</gene>
<sequence length="79" mass="9060">MEEIPQVRLRPTGAKIRPRDYPGVRFSVEAVDKFSNRYEEAAEVEGANGGDMVRQIGNFIPNEEDLRNVEEMDGYKEQD</sequence>
<keyword evidence="2" id="KW-1185">Reference proteome</keyword>